<keyword evidence="8" id="KW-0732">Signal</keyword>
<dbReference type="Proteomes" id="UP000283255">
    <property type="component" value="Unassembled WGS sequence"/>
</dbReference>
<dbReference type="PANTHER" id="PTHR30026:SF22">
    <property type="entry name" value="OUTER MEMBRANE EFFLUX PROTEIN"/>
    <property type="match status" value="1"/>
</dbReference>
<comment type="similarity">
    <text evidence="2">Belongs to the outer membrane factor (OMF) (TC 1.B.17) family.</text>
</comment>
<dbReference type="PANTHER" id="PTHR30026">
    <property type="entry name" value="OUTER MEMBRANE PROTEIN TOLC"/>
    <property type="match status" value="1"/>
</dbReference>
<dbReference type="NCBIfam" id="TIGR01844">
    <property type="entry name" value="type_I_sec_TolC"/>
    <property type="match status" value="1"/>
</dbReference>
<dbReference type="GO" id="GO:0009279">
    <property type="term" value="C:cell outer membrane"/>
    <property type="evidence" value="ECO:0007669"/>
    <property type="project" value="UniProtKB-SubCell"/>
</dbReference>
<comment type="subcellular location">
    <subcellularLocation>
        <location evidence="1">Cell outer membrane</location>
    </subcellularLocation>
</comment>
<dbReference type="InterPro" id="IPR051906">
    <property type="entry name" value="TolC-like"/>
</dbReference>
<feature type="chain" id="PRO_5019362417" evidence="8">
    <location>
        <begin position="20"/>
        <end position="436"/>
    </location>
</feature>
<dbReference type="Gene3D" id="1.20.1600.10">
    <property type="entry name" value="Outer membrane efflux proteins (OEP)"/>
    <property type="match status" value="1"/>
</dbReference>
<organism evidence="9 10">
    <name type="scientific">Motilimonas pumila</name>
    <dbReference type="NCBI Taxonomy" id="2303987"/>
    <lineage>
        <taxon>Bacteria</taxon>
        <taxon>Pseudomonadati</taxon>
        <taxon>Pseudomonadota</taxon>
        <taxon>Gammaproteobacteria</taxon>
        <taxon>Alteromonadales</taxon>
        <taxon>Alteromonadales genera incertae sedis</taxon>
        <taxon>Motilimonas</taxon>
    </lineage>
</organism>
<evidence type="ECO:0000256" key="1">
    <source>
        <dbReference type="ARBA" id="ARBA00004442"/>
    </source>
</evidence>
<protein>
    <submittedName>
        <fullName evidence="9">Agglutination protein</fullName>
    </submittedName>
</protein>
<feature type="signal peptide" evidence="8">
    <location>
        <begin position="1"/>
        <end position="19"/>
    </location>
</feature>
<evidence type="ECO:0000256" key="5">
    <source>
        <dbReference type="ARBA" id="ARBA00022692"/>
    </source>
</evidence>
<sequence length="436" mass="49082">MRSVIALAASMLASAPAFSQTLEESVASAMSNNPIIAQQYAKFSAFLKDKRAAEGEYYPSVNLYGAIGYEDTKYNSGDRVDEDLTRKELGVKAVQNLFNGFGTVSEVERLSFEAESERLTLISDAENLALDVTRVYLELLKAQAFLELTERNVADHEQVYKDIETRQKKGLSSRSDLAQISARVATSKSSLIAAKNNLMDKQVEFYKLVGRDAKELIEPKVDQALLPASEQDAITMALESHPEIKAAIADMDAAHKEMKREEADFYPKLNLEVHANHNDDIGGIPGKDQDARVMLTVSYDLYNGGATTARSEASSWRKQEARAIRMRTEQQVTEGTRLSWNAWELQYQQLALLQQNVDSAMQAQLGYIEQFDLGRRSLLDVLDAKVEVFLARKNYIDTYYNQRLASYRLLNATGRLGYSMRVAYPQQWQQKVISHE</sequence>
<evidence type="ECO:0000256" key="7">
    <source>
        <dbReference type="ARBA" id="ARBA00023237"/>
    </source>
</evidence>
<dbReference type="InterPro" id="IPR003423">
    <property type="entry name" value="OMP_efflux"/>
</dbReference>
<evidence type="ECO:0000256" key="8">
    <source>
        <dbReference type="SAM" id="SignalP"/>
    </source>
</evidence>
<evidence type="ECO:0000313" key="9">
    <source>
        <dbReference type="EMBL" id="RJG47964.1"/>
    </source>
</evidence>
<comment type="caution">
    <text evidence="9">The sequence shown here is derived from an EMBL/GenBank/DDBJ whole genome shotgun (WGS) entry which is preliminary data.</text>
</comment>
<gene>
    <name evidence="9" type="ORF">D1Z90_09635</name>
</gene>
<dbReference type="SUPFAM" id="SSF56954">
    <property type="entry name" value="Outer membrane efflux proteins (OEP)"/>
    <property type="match status" value="1"/>
</dbReference>
<dbReference type="AlphaFoldDB" id="A0A418YFJ6"/>
<keyword evidence="6" id="KW-0472">Membrane</keyword>
<dbReference type="InterPro" id="IPR010130">
    <property type="entry name" value="T1SS_OMP_TolC"/>
</dbReference>
<keyword evidence="4" id="KW-1134">Transmembrane beta strand</keyword>
<reference evidence="9 10" key="1">
    <citation type="submission" date="2018-09" db="EMBL/GenBank/DDBJ databases">
        <authorList>
            <person name="Wang F."/>
        </authorList>
    </citation>
    <scope>NUCLEOTIDE SEQUENCE [LARGE SCALE GENOMIC DNA]</scope>
    <source>
        <strain evidence="9 10">PLHSC7-2</strain>
    </source>
</reference>
<dbReference type="GO" id="GO:0015562">
    <property type="term" value="F:efflux transmembrane transporter activity"/>
    <property type="evidence" value="ECO:0007669"/>
    <property type="project" value="InterPro"/>
</dbReference>
<dbReference type="Pfam" id="PF02321">
    <property type="entry name" value="OEP"/>
    <property type="match status" value="2"/>
</dbReference>
<evidence type="ECO:0000256" key="2">
    <source>
        <dbReference type="ARBA" id="ARBA00007613"/>
    </source>
</evidence>
<keyword evidence="7" id="KW-0998">Cell outer membrane</keyword>
<accession>A0A418YFJ6</accession>
<evidence type="ECO:0000256" key="4">
    <source>
        <dbReference type="ARBA" id="ARBA00022452"/>
    </source>
</evidence>
<keyword evidence="3" id="KW-0813">Transport</keyword>
<name>A0A418YFJ6_9GAMM</name>
<dbReference type="GO" id="GO:1990281">
    <property type="term" value="C:efflux pump complex"/>
    <property type="evidence" value="ECO:0007669"/>
    <property type="project" value="TreeGrafter"/>
</dbReference>
<keyword evidence="10" id="KW-1185">Reference proteome</keyword>
<dbReference type="GO" id="GO:0015288">
    <property type="term" value="F:porin activity"/>
    <property type="evidence" value="ECO:0007669"/>
    <property type="project" value="TreeGrafter"/>
</dbReference>
<proteinExistence type="inferred from homology"/>
<evidence type="ECO:0000256" key="6">
    <source>
        <dbReference type="ARBA" id="ARBA00023136"/>
    </source>
</evidence>
<dbReference type="EMBL" id="QZCH01000010">
    <property type="protein sequence ID" value="RJG47964.1"/>
    <property type="molecule type" value="Genomic_DNA"/>
</dbReference>
<dbReference type="OrthoDB" id="9814637at2"/>
<keyword evidence="5" id="KW-0812">Transmembrane</keyword>
<evidence type="ECO:0000256" key="3">
    <source>
        <dbReference type="ARBA" id="ARBA00022448"/>
    </source>
</evidence>
<evidence type="ECO:0000313" key="10">
    <source>
        <dbReference type="Proteomes" id="UP000283255"/>
    </source>
</evidence>
<reference evidence="9 10" key="2">
    <citation type="submission" date="2019-01" db="EMBL/GenBank/DDBJ databases">
        <title>Motilimonas pumilus sp. nov., isolated from the gut of sea cucumber (Apostichopus japonicus).</title>
        <authorList>
            <person name="Wang F.-Q."/>
            <person name="Ren L.-H."/>
            <person name="Lin Y.-W."/>
            <person name="Sun G.-H."/>
            <person name="Du Z.-J."/>
            <person name="Zhao J.-X."/>
            <person name="Liu X.-J."/>
            <person name="Liu L.-J."/>
        </authorList>
    </citation>
    <scope>NUCLEOTIDE SEQUENCE [LARGE SCALE GENOMIC DNA]</scope>
    <source>
        <strain evidence="9 10">PLHSC7-2</strain>
    </source>
</reference>
<dbReference type="RefSeq" id="WP_119910547.1">
    <property type="nucleotide sequence ID" value="NZ_QZCH01000010.1"/>
</dbReference>